<dbReference type="InterPro" id="IPR006311">
    <property type="entry name" value="TAT_signal"/>
</dbReference>
<proteinExistence type="predicted"/>
<feature type="signal peptide" evidence="10">
    <location>
        <begin position="1"/>
        <end position="25"/>
    </location>
</feature>
<dbReference type="NCBIfam" id="TIGR01409">
    <property type="entry name" value="TAT_signal_seq"/>
    <property type="match status" value="1"/>
</dbReference>
<keyword evidence="10" id="KW-0732">Signal</keyword>
<sequence length="150" mass="15116" precursor="true">MCGGPGCVCRISRRRLIGAAGAAGAAALGASACGSSGGGPEPYDALRGTVVAQTDDIPVGGGSVVIDGKLVVTQPQEGDFKAFSAVCTHAGCTIQEVERNIHCLCHGSEFDIATGDVRHGPANQPLEQLPITVDGTDIVLDEKDSGEGRG</sequence>
<gene>
    <name evidence="12" type="primary">petC</name>
    <name evidence="12" type="ORF">EKD16_16375</name>
</gene>
<dbReference type="CDD" id="cd03467">
    <property type="entry name" value="Rieske"/>
    <property type="match status" value="1"/>
</dbReference>
<dbReference type="GO" id="GO:0016020">
    <property type="term" value="C:membrane"/>
    <property type="evidence" value="ECO:0007669"/>
    <property type="project" value="InterPro"/>
</dbReference>
<keyword evidence="7" id="KW-1015">Disulfide bond</keyword>
<dbReference type="GO" id="GO:0051537">
    <property type="term" value="F:2 iron, 2 sulfur cluster binding"/>
    <property type="evidence" value="ECO:0007669"/>
    <property type="project" value="UniProtKB-KW"/>
</dbReference>
<comment type="cofactor">
    <cofactor evidence="9">
        <name>[2Fe-2S] cluster</name>
        <dbReference type="ChEBI" id="CHEBI:190135"/>
    </cofactor>
</comment>
<keyword evidence="3" id="KW-0001">2Fe-2S</keyword>
<dbReference type="AlphaFoldDB" id="A0A4P6Q838"/>
<dbReference type="Proteomes" id="UP000292235">
    <property type="component" value="Chromosome"/>
</dbReference>
<dbReference type="InterPro" id="IPR036922">
    <property type="entry name" value="Rieske_2Fe-2S_sf"/>
</dbReference>
<comment type="function">
    <text evidence="1">Iron-sulfur subunit of the cytochrome bc1 complex, an essential component of the respiratory electron transport chain required for ATP synthesis. The bc1 complex catalyzes the oxidation of menaquinol and the reduction of cytochrome c in the respiratory chain. The bc1 complex operates through a Q-cycle mechanism that couples electron transfer to generation of the proton gradient that drives ATP synthesis.</text>
</comment>
<feature type="chain" id="PRO_5038568894" description="Cytochrome bc1 complex Rieske iron-sulfur subunit" evidence="10">
    <location>
        <begin position="26"/>
        <end position="150"/>
    </location>
</feature>
<evidence type="ECO:0000256" key="7">
    <source>
        <dbReference type="ARBA" id="ARBA00023157"/>
    </source>
</evidence>
<dbReference type="PRINTS" id="PR00162">
    <property type="entry name" value="RIESKE"/>
</dbReference>
<dbReference type="Gene3D" id="2.102.10.10">
    <property type="entry name" value="Rieske [2Fe-2S] iron-sulphur domain"/>
    <property type="match status" value="1"/>
</dbReference>
<dbReference type="GO" id="GO:0004497">
    <property type="term" value="F:monooxygenase activity"/>
    <property type="evidence" value="ECO:0007669"/>
    <property type="project" value="UniProtKB-ARBA"/>
</dbReference>
<dbReference type="PROSITE" id="PS51318">
    <property type="entry name" value="TAT"/>
    <property type="match status" value="1"/>
</dbReference>
<dbReference type="PANTHER" id="PTHR10134">
    <property type="entry name" value="CYTOCHROME B-C1 COMPLEX SUBUNIT RIESKE, MITOCHONDRIAL"/>
    <property type="match status" value="1"/>
</dbReference>
<dbReference type="PROSITE" id="PS51296">
    <property type="entry name" value="RIESKE"/>
    <property type="match status" value="1"/>
</dbReference>
<evidence type="ECO:0000256" key="10">
    <source>
        <dbReference type="SAM" id="SignalP"/>
    </source>
</evidence>
<feature type="domain" description="Rieske" evidence="11">
    <location>
        <begin position="49"/>
        <end position="140"/>
    </location>
</feature>
<dbReference type="FunFam" id="2.102.10.10:FF:000016">
    <property type="entry name" value="Nitrite reductase/ring-hydroxylating ferredoxin subunit"/>
    <property type="match status" value="1"/>
</dbReference>
<evidence type="ECO:0000256" key="3">
    <source>
        <dbReference type="ARBA" id="ARBA00022714"/>
    </source>
</evidence>
<keyword evidence="4" id="KW-0479">Metal-binding</keyword>
<dbReference type="Pfam" id="PF00355">
    <property type="entry name" value="Rieske"/>
    <property type="match status" value="1"/>
</dbReference>
<dbReference type="EMBL" id="CP036455">
    <property type="protein sequence ID" value="QBI55047.1"/>
    <property type="molecule type" value="Genomic_DNA"/>
</dbReference>
<evidence type="ECO:0000313" key="12">
    <source>
        <dbReference type="EMBL" id="QBI55047.1"/>
    </source>
</evidence>
<name>A0A4P6Q838_9ACTN</name>
<evidence type="ECO:0000256" key="4">
    <source>
        <dbReference type="ARBA" id="ARBA00022723"/>
    </source>
</evidence>
<dbReference type="InterPro" id="IPR005805">
    <property type="entry name" value="Rieske_Fe-S_prot_C"/>
</dbReference>
<evidence type="ECO:0000259" key="11">
    <source>
        <dbReference type="PROSITE" id="PS51296"/>
    </source>
</evidence>
<dbReference type="GO" id="GO:0046872">
    <property type="term" value="F:metal ion binding"/>
    <property type="evidence" value="ECO:0007669"/>
    <property type="project" value="UniProtKB-KW"/>
</dbReference>
<keyword evidence="13" id="KW-1185">Reference proteome</keyword>
<dbReference type="RefSeq" id="WP_394347281.1">
    <property type="nucleotide sequence ID" value="NZ_CP036455.1"/>
</dbReference>
<evidence type="ECO:0000256" key="1">
    <source>
        <dbReference type="ARBA" id="ARBA00002494"/>
    </source>
</evidence>
<dbReference type="SUPFAM" id="SSF50022">
    <property type="entry name" value="ISP domain"/>
    <property type="match status" value="1"/>
</dbReference>
<evidence type="ECO:0000313" key="13">
    <source>
        <dbReference type="Proteomes" id="UP000292235"/>
    </source>
</evidence>
<protein>
    <recommendedName>
        <fullName evidence="2">Cytochrome bc1 complex Rieske iron-sulfur subunit</fullName>
    </recommendedName>
    <alternativeName>
        <fullName evidence="8">Cytochrome bc1 reductase complex subunit QcrA</fullName>
    </alternativeName>
</protein>
<accession>A0A4P6Q838</accession>
<keyword evidence="6" id="KW-0411">Iron-sulfur</keyword>
<dbReference type="KEGG" id="strr:EKD16_16375"/>
<evidence type="ECO:0000256" key="6">
    <source>
        <dbReference type="ARBA" id="ARBA00023014"/>
    </source>
</evidence>
<dbReference type="InterPro" id="IPR019546">
    <property type="entry name" value="TAT_signal_bac_arc"/>
</dbReference>
<evidence type="ECO:0000256" key="5">
    <source>
        <dbReference type="ARBA" id="ARBA00023004"/>
    </source>
</evidence>
<keyword evidence="5" id="KW-0408">Iron</keyword>
<dbReference type="InterPro" id="IPR014349">
    <property type="entry name" value="Rieske_Fe-S_prot"/>
</dbReference>
<dbReference type="GO" id="GO:0016705">
    <property type="term" value="F:oxidoreductase activity, acting on paired donors, with incorporation or reduction of molecular oxygen"/>
    <property type="evidence" value="ECO:0007669"/>
    <property type="project" value="UniProtKB-ARBA"/>
</dbReference>
<evidence type="ECO:0000256" key="9">
    <source>
        <dbReference type="ARBA" id="ARBA00034078"/>
    </source>
</evidence>
<evidence type="ECO:0000256" key="2">
    <source>
        <dbReference type="ARBA" id="ARBA00015816"/>
    </source>
</evidence>
<dbReference type="InterPro" id="IPR017941">
    <property type="entry name" value="Rieske_2Fe-2S"/>
</dbReference>
<organism evidence="12 13">
    <name type="scientific">Streptomonospora litoralis</name>
    <dbReference type="NCBI Taxonomy" id="2498135"/>
    <lineage>
        <taxon>Bacteria</taxon>
        <taxon>Bacillati</taxon>
        <taxon>Actinomycetota</taxon>
        <taxon>Actinomycetes</taxon>
        <taxon>Streptosporangiales</taxon>
        <taxon>Nocardiopsidaceae</taxon>
        <taxon>Streptomonospora</taxon>
    </lineage>
</organism>
<reference evidence="12 13" key="1">
    <citation type="submission" date="2019-02" db="EMBL/GenBank/DDBJ databases">
        <authorList>
            <person name="Khodamoradi S."/>
            <person name="Hahnke R.L."/>
            <person name="Kaempfer P."/>
            <person name="Schumann P."/>
            <person name="Rohde M."/>
            <person name="Steinert M."/>
            <person name="Luzhetskyy A."/>
            <person name="Wink J."/>
            <person name="Ruckert C."/>
        </authorList>
    </citation>
    <scope>NUCLEOTIDE SEQUENCE [LARGE SCALE GENOMIC DNA]</scope>
    <source>
        <strain evidence="12 13">M2</strain>
    </source>
</reference>
<evidence type="ECO:0000256" key="8">
    <source>
        <dbReference type="ARBA" id="ARBA00029586"/>
    </source>
</evidence>